<dbReference type="EMBL" id="BLVO01000016">
    <property type="protein sequence ID" value="GFM35103.1"/>
    <property type="molecule type" value="Genomic_DNA"/>
</dbReference>
<evidence type="ECO:0000259" key="1">
    <source>
        <dbReference type="Pfam" id="PF09204"/>
    </source>
</evidence>
<sequence>MAVVDTTPAYIQLLGVFISSRITGDEFEKEFLKMWRTDRDSSNIHDDIVDDIFIDVDCYCSDESCFENDYAINSMELRKRCVEHLDSLKKRLKCRVG</sequence>
<dbReference type="AlphaFoldDB" id="A0A7J0BMX9"/>
<protein>
    <recommendedName>
        <fullName evidence="1">Colicin D immunity protein domain-containing protein</fullName>
    </recommendedName>
</protein>
<dbReference type="Pfam" id="PF09204">
    <property type="entry name" value="Colicin_immun"/>
    <property type="match status" value="1"/>
</dbReference>
<keyword evidence="3" id="KW-1185">Reference proteome</keyword>
<dbReference type="GO" id="GO:0030153">
    <property type="term" value="P:bacteriocin immunity"/>
    <property type="evidence" value="ECO:0007669"/>
    <property type="project" value="InterPro"/>
</dbReference>
<reference evidence="2 3" key="1">
    <citation type="submission" date="2020-05" db="EMBL/GenBank/DDBJ databases">
        <title>Draft genome sequence of Desulfovibrio sp. strain HN2T.</title>
        <authorList>
            <person name="Ueno A."/>
            <person name="Tamazawa S."/>
            <person name="Tamamura S."/>
            <person name="Murakami T."/>
            <person name="Kiyama T."/>
            <person name="Inomata H."/>
            <person name="Amano Y."/>
            <person name="Miyakawa K."/>
            <person name="Tamaki H."/>
            <person name="Naganuma T."/>
            <person name="Kaneko K."/>
        </authorList>
    </citation>
    <scope>NUCLEOTIDE SEQUENCE [LARGE SCALE GENOMIC DNA]</scope>
    <source>
        <strain evidence="2 3">HN2</strain>
    </source>
</reference>
<dbReference type="RefSeq" id="WP_174406738.1">
    <property type="nucleotide sequence ID" value="NZ_BLVO01000016.1"/>
</dbReference>
<evidence type="ECO:0000313" key="3">
    <source>
        <dbReference type="Proteomes" id="UP000503840"/>
    </source>
</evidence>
<dbReference type="InterPro" id="IPR036471">
    <property type="entry name" value="Colicin_D_sf"/>
</dbReference>
<comment type="caution">
    <text evidence="2">The sequence shown here is derived from an EMBL/GenBank/DDBJ whole genome shotgun (WGS) entry which is preliminary data.</text>
</comment>
<dbReference type="Gene3D" id="1.20.120.650">
    <property type="entry name" value="Colicin D"/>
    <property type="match status" value="1"/>
</dbReference>
<dbReference type="GO" id="GO:0015643">
    <property type="term" value="F:toxic substance binding"/>
    <property type="evidence" value="ECO:0007669"/>
    <property type="project" value="InterPro"/>
</dbReference>
<feature type="domain" description="Colicin D immunity protein" evidence="1">
    <location>
        <begin position="9"/>
        <end position="88"/>
    </location>
</feature>
<name>A0A7J0BMX9_9BACT</name>
<proteinExistence type="predicted"/>
<dbReference type="InterPro" id="IPR015287">
    <property type="entry name" value="Colicin_D_immunity_dom"/>
</dbReference>
<accession>A0A7J0BMX9</accession>
<organism evidence="2 3">
    <name type="scientific">Desulfovibrio subterraneus</name>
    <dbReference type="NCBI Taxonomy" id="2718620"/>
    <lineage>
        <taxon>Bacteria</taxon>
        <taxon>Pseudomonadati</taxon>
        <taxon>Thermodesulfobacteriota</taxon>
        <taxon>Desulfovibrionia</taxon>
        <taxon>Desulfovibrionales</taxon>
        <taxon>Desulfovibrionaceae</taxon>
        <taxon>Desulfovibrio</taxon>
    </lineage>
</organism>
<evidence type="ECO:0000313" key="2">
    <source>
        <dbReference type="EMBL" id="GFM35103.1"/>
    </source>
</evidence>
<dbReference type="Proteomes" id="UP000503840">
    <property type="component" value="Unassembled WGS sequence"/>
</dbReference>
<gene>
    <name evidence="2" type="ORF">DSM101010T_34680</name>
</gene>